<dbReference type="InterPro" id="IPR050559">
    <property type="entry name" value="P-Pant_transferase_sf"/>
</dbReference>
<accession>A0A518D1N9</accession>
<dbReference type="PANTHER" id="PTHR12215:SF10">
    <property type="entry name" value="L-AMINOADIPATE-SEMIALDEHYDE DEHYDROGENASE-PHOSPHOPANTETHEINYL TRANSFERASE"/>
    <property type="match status" value="1"/>
</dbReference>
<keyword evidence="2 4" id="KW-0808">Transferase</keyword>
<dbReference type="GO" id="GO:0005829">
    <property type="term" value="C:cytosol"/>
    <property type="evidence" value="ECO:0007669"/>
    <property type="project" value="TreeGrafter"/>
</dbReference>
<dbReference type="SUPFAM" id="SSF56214">
    <property type="entry name" value="4'-phosphopantetheinyl transferase"/>
    <property type="match status" value="2"/>
</dbReference>
<evidence type="ECO:0000256" key="2">
    <source>
        <dbReference type="ARBA" id="ARBA00022679"/>
    </source>
</evidence>
<dbReference type="Proteomes" id="UP000319342">
    <property type="component" value="Chromosome"/>
</dbReference>
<dbReference type="GO" id="GO:0019878">
    <property type="term" value="P:lysine biosynthetic process via aminoadipic acid"/>
    <property type="evidence" value="ECO:0007669"/>
    <property type="project" value="TreeGrafter"/>
</dbReference>
<organism evidence="4 5">
    <name type="scientific">Rohdeia mirabilis</name>
    <dbReference type="NCBI Taxonomy" id="2528008"/>
    <lineage>
        <taxon>Bacteria</taxon>
        <taxon>Pseudomonadati</taxon>
        <taxon>Planctomycetota</taxon>
        <taxon>Planctomycetia</taxon>
        <taxon>Planctomycetia incertae sedis</taxon>
        <taxon>Rohdeia</taxon>
    </lineage>
</organism>
<dbReference type="OrthoDB" id="219272at2"/>
<comment type="similarity">
    <text evidence="1">Belongs to the P-Pant transferase superfamily. Gsp/Sfp/HetI/AcpT family.</text>
</comment>
<keyword evidence="5" id="KW-1185">Reference proteome</keyword>
<dbReference type="InterPro" id="IPR008278">
    <property type="entry name" value="4-PPantetheinyl_Trfase_dom"/>
</dbReference>
<proteinExistence type="inferred from homology"/>
<evidence type="ECO:0000259" key="3">
    <source>
        <dbReference type="Pfam" id="PF01648"/>
    </source>
</evidence>
<reference evidence="4 5" key="1">
    <citation type="submission" date="2019-02" db="EMBL/GenBank/DDBJ databases">
        <title>Deep-cultivation of Planctomycetes and their phenomic and genomic characterization uncovers novel biology.</title>
        <authorList>
            <person name="Wiegand S."/>
            <person name="Jogler M."/>
            <person name="Boedeker C."/>
            <person name="Pinto D."/>
            <person name="Vollmers J."/>
            <person name="Rivas-Marin E."/>
            <person name="Kohn T."/>
            <person name="Peeters S.H."/>
            <person name="Heuer A."/>
            <person name="Rast P."/>
            <person name="Oberbeckmann S."/>
            <person name="Bunk B."/>
            <person name="Jeske O."/>
            <person name="Meyerdierks A."/>
            <person name="Storesund J.E."/>
            <person name="Kallscheuer N."/>
            <person name="Luecker S."/>
            <person name="Lage O.M."/>
            <person name="Pohl T."/>
            <person name="Merkel B.J."/>
            <person name="Hornburger P."/>
            <person name="Mueller R.-W."/>
            <person name="Bruemmer F."/>
            <person name="Labrenz M."/>
            <person name="Spormann A.M."/>
            <person name="Op den Camp H."/>
            <person name="Overmann J."/>
            <person name="Amann R."/>
            <person name="Jetten M.S.M."/>
            <person name="Mascher T."/>
            <person name="Medema M.H."/>
            <person name="Devos D.P."/>
            <person name="Kaster A.-K."/>
            <person name="Ovreas L."/>
            <person name="Rohde M."/>
            <person name="Galperin M.Y."/>
            <person name="Jogler C."/>
        </authorList>
    </citation>
    <scope>NUCLEOTIDE SEQUENCE [LARGE SCALE GENOMIC DNA]</scope>
    <source>
        <strain evidence="4 5">Pla163</strain>
    </source>
</reference>
<feature type="domain" description="4'-phosphopantetheinyl transferase" evidence="3">
    <location>
        <begin position="123"/>
        <end position="201"/>
    </location>
</feature>
<dbReference type="InterPro" id="IPR037143">
    <property type="entry name" value="4-PPantetheinyl_Trfase_dom_sf"/>
</dbReference>
<gene>
    <name evidence="4" type="ORF">Pla163_24870</name>
</gene>
<protein>
    <submittedName>
        <fullName evidence="4">4'-phosphopantetheinyl transferase superfamily protein</fullName>
    </submittedName>
</protein>
<dbReference type="GO" id="GO:0000287">
    <property type="term" value="F:magnesium ion binding"/>
    <property type="evidence" value="ECO:0007669"/>
    <property type="project" value="InterPro"/>
</dbReference>
<dbReference type="GO" id="GO:0008897">
    <property type="term" value="F:holo-[acyl-carrier-protein] synthase activity"/>
    <property type="evidence" value="ECO:0007669"/>
    <property type="project" value="InterPro"/>
</dbReference>
<dbReference type="Gene3D" id="3.90.470.20">
    <property type="entry name" value="4'-phosphopantetheinyl transferase domain"/>
    <property type="match status" value="1"/>
</dbReference>
<dbReference type="Pfam" id="PF01648">
    <property type="entry name" value="ACPS"/>
    <property type="match status" value="1"/>
</dbReference>
<sequence>MERASRGGGGSSGTEPSRVVRAVGAAPSTVSDAEVLLDPTERARWERLHDPRDREAFAAAHALLKIELARLHGGAPAAWEIGGGGDGPPVVVSGPLCFEEPHELVCSLAHARGLVAVAIATCPVGVDCENLPEDWDIADVCDRIASPLELERWRARDSEPIELLRLWCAKEAISKGLGVGLAIDPREIEIEMDPAKRGELRHARGLVRTDSGPNEWALLAGDATGGGVVVLAVPASAQVRPELLLLAESR</sequence>
<evidence type="ECO:0000313" key="5">
    <source>
        <dbReference type="Proteomes" id="UP000319342"/>
    </source>
</evidence>
<dbReference type="EMBL" id="CP036290">
    <property type="protein sequence ID" value="QDU85359.1"/>
    <property type="molecule type" value="Genomic_DNA"/>
</dbReference>
<dbReference type="AlphaFoldDB" id="A0A518D1N9"/>
<evidence type="ECO:0000256" key="1">
    <source>
        <dbReference type="ARBA" id="ARBA00010990"/>
    </source>
</evidence>
<name>A0A518D1N9_9BACT</name>
<evidence type="ECO:0000313" key="4">
    <source>
        <dbReference type="EMBL" id="QDU85359.1"/>
    </source>
</evidence>
<dbReference type="PANTHER" id="PTHR12215">
    <property type="entry name" value="PHOSPHOPANTETHEINE TRANSFERASE"/>
    <property type="match status" value="1"/>
</dbReference>